<accession>A0ABY2VYP2</accession>
<name>A0ABY2VYP2_9GAMM</name>
<evidence type="ECO:0000313" key="1">
    <source>
        <dbReference type="EMBL" id="TMO75313.1"/>
    </source>
</evidence>
<dbReference type="RefSeq" id="WP_138676407.1">
    <property type="nucleotide sequence ID" value="NZ_PNBW01000038.1"/>
</dbReference>
<dbReference type="EMBL" id="PNBW01000038">
    <property type="protein sequence ID" value="TMO75313.1"/>
    <property type="molecule type" value="Genomic_DNA"/>
</dbReference>
<evidence type="ECO:0000313" key="2">
    <source>
        <dbReference type="Proteomes" id="UP000307164"/>
    </source>
</evidence>
<organism evidence="1 2">
    <name type="scientific">Pseudoalteromonas aurantia</name>
    <dbReference type="NCBI Taxonomy" id="43654"/>
    <lineage>
        <taxon>Bacteria</taxon>
        <taxon>Pseudomonadati</taxon>
        <taxon>Pseudomonadota</taxon>
        <taxon>Gammaproteobacteria</taxon>
        <taxon>Alteromonadales</taxon>
        <taxon>Pseudoalteromonadaceae</taxon>
        <taxon>Pseudoalteromonas</taxon>
    </lineage>
</organism>
<proteinExistence type="predicted"/>
<gene>
    <name evidence="1" type="ORF">CWC20_08305</name>
</gene>
<comment type="caution">
    <text evidence="1">The sequence shown here is derived from an EMBL/GenBank/DDBJ whole genome shotgun (WGS) entry which is preliminary data.</text>
</comment>
<sequence length="123" mass="13527">MRLLAWIKKQDDTEFAKIQLGAYLGRSSAAVTAYIYGYRRVPDCTAKEIEKFTNGDVCISDLNAQFDSYQSETSSYGLSMLRGQKAGRPLLSISNDASEKEKLDFVAAVSKELGIARSMAGDL</sequence>
<dbReference type="Proteomes" id="UP000307164">
    <property type="component" value="Unassembled WGS sequence"/>
</dbReference>
<reference evidence="2" key="2">
    <citation type="submission" date="2019-06" db="EMBL/GenBank/DDBJ databases">
        <title>Co-occurence of chitin degradation, pigmentation and bioactivity in marine Pseudoalteromonas.</title>
        <authorList>
            <person name="Sonnenschein E.C."/>
            <person name="Bech P.K."/>
        </authorList>
    </citation>
    <scope>NUCLEOTIDE SEQUENCE [LARGE SCALE GENOMIC DNA]</scope>
    <source>
        <strain evidence="2">S3895</strain>
    </source>
</reference>
<keyword evidence="2" id="KW-1185">Reference proteome</keyword>
<reference evidence="1 2" key="1">
    <citation type="submission" date="2018-01" db="EMBL/GenBank/DDBJ databases">
        <authorList>
            <person name="Paulsen S."/>
            <person name="Gram L.K."/>
        </authorList>
    </citation>
    <scope>NUCLEOTIDE SEQUENCE [LARGE SCALE GENOMIC DNA]</scope>
    <source>
        <strain evidence="1 2">S3895</strain>
    </source>
</reference>
<protein>
    <submittedName>
        <fullName evidence="1">Uncharacterized protein</fullName>
    </submittedName>
</protein>